<accession>A0A0R2LQF4</accession>
<sequence length="283" mass="31701">MKSYYKPFVFGFAALMTLTPAINLTNVAAATNTSSSAITQSTGSGYNALYTQIKRATDDEDSGKYGNAQQITLQSVIDKYYGRLGKISDSQDMQDATELKDYLDKGIVAYTIEPFTSVWITNIEDASDFYGSDYSAPAYVFKEVNKPELKKLDIGDHTVVDKNNHTVANNEVPMWIDNEGYLNIDSNYSIYGTHPQINVIYTRDIDKYSNNPSSNSTDNPWTSSEGVITTKHMSFLYTLDGNKVDDRALSGNSAWYTDRYATINGEKMYRVSTDEWVKSSDIE</sequence>
<reference evidence="2 3" key="1">
    <citation type="journal article" date="2015" name="Genome Announc.">
        <title>Expanding the biotechnology potential of lactobacilli through comparative genomics of 213 strains and associated genera.</title>
        <authorList>
            <person name="Sun Z."/>
            <person name="Harris H.M."/>
            <person name="McCann A."/>
            <person name="Guo C."/>
            <person name="Argimon S."/>
            <person name="Zhang W."/>
            <person name="Yang X."/>
            <person name="Jeffery I.B."/>
            <person name="Cooney J.C."/>
            <person name="Kagawa T.F."/>
            <person name="Liu W."/>
            <person name="Song Y."/>
            <person name="Salvetti E."/>
            <person name="Wrobel A."/>
            <person name="Rasinkangas P."/>
            <person name="Parkhill J."/>
            <person name="Rea M.C."/>
            <person name="O'Sullivan O."/>
            <person name="Ritari J."/>
            <person name="Douillard F.P."/>
            <person name="Paul Ross R."/>
            <person name="Yang R."/>
            <person name="Briner A.E."/>
            <person name="Felis G.E."/>
            <person name="de Vos W.M."/>
            <person name="Barrangou R."/>
            <person name="Klaenhammer T.R."/>
            <person name="Caufield P.W."/>
            <person name="Cui Y."/>
            <person name="Zhang H."/>
            <person name="O'Toole P.W."/>
        </authorList>
    </citation>
    <scope>NUCLEOTIDE SEQUENCE [LARGE SCALE GENOMIC DNA]</scope>
    <source>
        <strain evidence="2 3">DSM 24716</strain>
    </source>
</reference>
<protein>
    <recommendedName>
        <fullName evidence="4">Surface layer protein A domain-containing protein</fullName>
    </recommendedName>
</protein>
<proteinExistence type="predicted"/>
<dbReference type="RefSeq" id="WP_057879725.1">
    <property type="nucleotide sequence ID" value="NZ_JQCF01000001.1"/>
</dbReference>
<evidence type="ECO:0000313" key="2">
    <source>
        <dbReference type="EMBL" id="KRO00995.1"/>
    </source>
</evidence>
<gene>
    <name evidence="2" type="ORF">IV57_GL000321</name>
</gene>
<dbReference type="PATRIC" id="fig|993692.3.peg.326"/>
<dbReference type="OrthoDB" id="2284218at2"/>
<organism evidence="2 3">
    <name type="scientific">Companilactobacillus kimchiensis</name>
    <dbReference type="NCBI Taxonomy" id="993692"/>
    <lineage>
        <taxon>Bacteria</taxon>
        <taxon>Bacillati</taxon>
        <taxon>Bacillota</taxon>
        <taxon>Bacilli</taxon>
        <taxon>Lactobacillales</taxon>
        <taxon>Lactobacillaceae</taxon>
        <taxon>Companilactobacillus</taxon>
    </lineage>
</organism>
<dbReference type="EMBL" id="JQCF01000001">
    <property type="protein sequence ID" value="KRO00995.1"/>
    <property type="molecule type" value="Genomic_DNA"/>
</dbReference>
<evidence type="ECO:0000256" key="1">
    <source>
        <dbReference type="SAM" id="SignalP"/>
    </source>
</evidence>
<feature type="signal peptide" evidence="1">
    <location>
        <begin position="1"/>
        <end position="21"/>
    </location>
</feature>
<evidence type="ECO:0008006" key="4">
    <source>
        <dbReference type="Google" id="ProtNLM"/>
    </source>
</evidence>
<dbReference type="Proteomes" id="UP000051006">
    <property type="component" value="Unassembled WGS sequence"/>
</dbReference>
<comment type="caution">
    <text evidence="2">The sequence shown here is derived from an EMBL/GenBank/DDBJ whole genome shotgun (WGS) entry which is preliminary data.</text>
</comment>
<evidence type="ECO:0000313" key="3">
    <source>
        <dbReference type="Proteomes" id="UP000051006"/>
    </source>
</evidence>
<keyword evidence="1" id="KW-0732">Signal</keyword>
<dbReference type="AlphaFoldDB" id="A0A0R2LQF4"/>
<keyword evidence="3" id="KW-1185">Reference proteome</keyword>
<feature type="chain" id="PRO_5038771416" description="Surface layer protein A domain-containing protein" evidence="1">
    <location>
        <begin position="22"/>
        <end position="283"/>
    </location>
</feature>
<name>A0A0R2LQF4_9LACO</name>